<evidence type="ECO:0000313" key="4">
    <source>
        <dbReference type="EMBL" id="MFB9522396.1"/>
    </source>
</evidence>
<proteinExistence type="predicted"/>
<dbReference type="InterPro" id="IPR016162">
    <property type="entry name" value="Ald_DH_N"/>
</dbReference>
<dbReference type="InterPro" id="IPR016161">
    <property type="entry name" value="Ald_DH/histidinol_DH"/>
</dbReference>
<dbReference type="Proteomes" id="UP001589718">
    <property type="component" value="Unassembled WGS sequence"/>
</dbReference>
<dbReference type="InterPro" id="IPR016163">
    <property type="entry name" value="Ald_DH_C"/>
</dbReference>
<dbReference type="Pfam" id="PF00171">
    <property type="entry name" value="Aldedh"/>
    <property type="match status" value="1"/>
</dbReference>
<protein>
    <submittedName>
        <fullName evidence="4">Aldehyde dehydrogenase family protein</fullName>
    </submittedName>
</protein>
<keyword evidence="1" id="KW-0560">Oxidoreductase</keyword>
<dbReference type="InterPro" id="IPR044638">
    <property type="entry name" value="ALDH7A1-like"/>
</dbReference>
<evidence type="ECO:0000256" key="1">
    <source>
        <dbReference type="ARBA" id="ARBA00023002"/>
    </source>
</evidence>
<dbReference type="Gene3D" id="3.40.309.10">
    <property type="entry name" value="Aldehyde Dehydrogenase, Chain A, domain 2"/>
    <property type="match status" value="1"/>
</dbReference>
<dbReference type="PANTHER" id="PTHR43521:SF1">
    <property type="entry name" value="ALPHA-AMINOADIPIC SEMIALDEHYDE DEHYDROGENASE"/>
    <property type="match status" value="1"/>
</dbReference>
<evidence type="ECO:0000259" key="3">
    <source>
        <dbReference type="Pfam" id="PF00171"/>
    </source>
</evidence>
<reference evidence="4 5" key="1">
    <citation type="submission" date="2024-09" db="EMBL/GenBank/DDBJ databases">
        <authorList>
            <person name="Sun Q."/>
            <person name="Mori K."/>
        </authorList>
    </citation>
    <scope>NUCLEOTIDE SEQUENCE [LARGE SCALE GENOMIC DNA]</scope>
    <source>
        <strain evidence="4 5">JCM 4362</strain>
    </source>
</reference>
<keyword evidence="5" id="KW-1185">Reference proteome</keyword>
<comment type="caution">
    <text evidence="4">The sequence shown here is derived from an EMBL/GenBank/DDBJ whole genome shotgun (WGS) entry which is preliminary data.</text>
</comment>
<gene>
    <name evidence="4" type="ORF">ACFFTU_20830</name>
</gene>
<dbReference type="RefSeq" id="WP_345229105.1">
    <property type="nucleotide sequence ID" value="NZ_BAAAXE010000015.1"/>
</dbReference>
<dbReference type="Gene3D" id="3.40.605.10">
    <property type="entry name" value="Aldehyde Dehydrogenase, Chain A, domain 1"/>
    <property type="match status" value="1"/>
</dbReference>
<feature type="domain" description="Aldehyde dehydrogenase" evidence="3">
    <location>
        <begin position="157"/>
        <end position="381"/>
    </location>
</feature>
<dbReference type="EMBL" id="JBHMCR010000009">
    <property type="protein sequence ID" value="MFB9522396.1"/>
    <property type="molecule type" value="Genomic_DNA"/>
</dbReference>
<dbReference type="PANTHER" id="PTHR43521">
    <property type="entry name" value="ALPHA-AMINOADIPIC SEMIALDEHYDE DEHYDROGENASE"/>
    <property type="match status" value="1"/>
</dbReference>
<keyword evidence="2" id="KW-0520">NAD</keyword>
<evidence type="ECO:0000313" key="5">
    <source>
        <dbReference type="Proteomes" id="UP001589718"/>
    </source>
</evidence>
<accession>A0ABV5PGR8</accession>
<name>A0ABV5PGR8_STRCM</name>
<organism evidence="4 5">
    <name type="scientific">Streptomyces cremeus</name>
    <dbReference type="NCBI Taxonomy" id="66881"/>
    <lineage>
        <taxon>Bacteria</taxon>
        <taxon>Bacillati</taxon>
        <taxon>Actinomycetota</taxon>
        <taxon>Actinomycetes</taxon>
        <taxon>Kitasatosporales</taxon>
        <taxon>Streptomycetaceae</taxon>
        <taxon>Streptomyces</taxon>
    </lineage>
</organism>
<sequence>MFSGVIDRKPVTTSTGSAPAAAEETVAALSRVLLRRQEELLSVLTRVATHQAAQDEFFRSLRVLAGAPWELSRTVPGRLGRLATFLPSNNLLYSYVLFGVVPSLYTDRVLIRPSARVSETAMAVHDILGPMVREWGGNLDMRRVSQREFLDDCALSDAVVFTGQPDNAEHVARRLPRESLLLSFGSGPNPVVVGPDSDPDTVCRTVLDARLYNSGQDCLSTDIVFLHRSVAREVTARLADALRAVEVGDRRDPATRVSSLVYPDAVAGADRFLTENRELVVVGGGTDVERNIVEPTLLHMPWNARFHPPEFFSPVLLTMEYDDPAQIVEWLNTPMERERGMYVSNFGEPGLAGPRIGTSTVCENQITFDVEDGNRPFGGYGPRAGNVRRFGEIQGRPLLLSAEAARAGGGPVATARPRP</sequence>
<dbReference type="InterPro" id="IPR015590">
    <property type="entry name" value="Aldehyde_DH_dom"/>
</dbReference>
<evidence type="ECO:0000256" key="2">
    <source>
        <dbReference type="ARBA" id="ARBA00023027"/>
    </source>
</evidence>
<dbReference type="SUPFAM" id="SSF53720">
    <property type="entry name" value="ALDH-like"/>
    <property type="match status" value="1"/>
</dbReference>